<comment type="caution">
    <text evidence="8">The sequence shown here is derived from an EMBL/GenBank/DDBJ whole genome shotgun (WGS) entry which is preliminary data.</text>
</comment>
<dbReference type="InterPro" id="IPR018117">
    <property type="entry name" value="C5_DNA_meth_AS"/>
</dbReference>
<dbReference type="RefSeq" id="WP_344241961.1">
    <property type="nucleotide sequence ID" value="NZ_BAAAHH010000013.1"/>
</dbReference>
<keyword evidence="3 5" id="KW-0949">S-adenosyl-L-methionine</keyword>
<dbReference type="NCBIfam" id="TIGR00675">
    <property type="entry name" value="dcm"/>
    <property type="match status" value="1"/>
</dbReference>
<dbReference type="InterPro" id="IPR050390">
    <property type="entry name" value="C5-Methyltransferase"/>
</dbReference>
<keyword evidence="1 5" id="KW-0489">Methyltransferase</keyword>
<dbReference type="GO" id="GO:0008168">
    <property type="term" value="F:methyltransferase activity"/>
    <property type="evidence" value="ECO:0007669"/>
    <property type="project" value="UniProtKB-KW"/>
</dbReference>
<comment type="similarity">
    <text evidence="5 6">Belongs to the class I-like SAM-binding methyltransferase superfamily. C5-methyltransferase family.</text>
</comment>
<keyword evidence="4" id="KW-0680">Restriction system</keyword>
<evidence type="ECO:0000256" key="7">
    <source>
        <dbReference type="RuleBase" id="RU000417"/>
    </source>
</evidence>
<sequence>MGSFTSVEICAGGGGQVLGLEQAGFDPVLLLDEKATCCETLSLNRPKWQVVRGDLRELTSEEHPEILDVDLLSGGVPCSPYSSAGRQEGNKDARDLLEAAIYLAYEVRPRAIMIENTADLVTKEKFASNRKNIIDHLEHLGYAFDWQVLDAQNFGVPQRRRSSVLVAMLPEQFAGFTWPDPVGPPPSVAEVLFTSMNSRGWPHAERWAAMAADVAPTIVGGSDKHGGADLGPSRSKAAWERLGVNGTSLAEEPPGPDFGFETDHRAGLPKLTVDQVALLQGFPDSWRFAGKKTAKYRMVGNSFPPPVARAVGEKIASALAIPFMNSHNG</sequence>
<dbReference type="EC" id="2.1.1.37" evidence="7"/>
<dbReference type="PROSITE" id="PS00095">
    <property type="entry name" value="C5_MTASE_2"/>
    <property type="match status" value="1"/>
</dbReference>
<name>A0ABN1R8T8_9ACTN</name>
<gene>
    <name evidence="8" type="ORF">GCM10009550_35680</name>
</gene>
<dbReference type="GO" id="GO:0032259">
    <property type="term" value="P:methylation"/>
    <property type="evidence" value="ECO:0007669"/>
    <property type="project" value="UniProtKB-KW"/>
</dbReference>
<dbReference type="PANTHER" id="PTHR10629:SF52">
    <property type="entry name" value="DNA (CYTOSINE-5)-METHYLTRANSFERASE 1"/>
    <property type="match status" value="1"/>
</dbReference>
<evidence type="ECO:0000313" key="9">
    <source>
        <dbReference type="Proteomes" id="UP001500665"/>
    </source>
</evidence>
<evidence type="ECO:0000256" key="5">
    <source>
        <dbReference type="PROSITE-ProRule" id="PRU01016"/>
    </source>
</evidence>
<dbReference type="Proteomes" id="UP001500665">
    <property type="component" value="Unassembled WGS sequence"/>
</dbReference>
<protein>
    <recommendedName>
        <fullName evidence="7">Cytosine-specific methyltransferase</fullName>
        <ecNumber evidence="7">2.1.1.37</ecNumber>
    </recommendedName>
</protein>
<reference evidence="8 9" key="1">
    <citation type="journal article" date="2019" name="Int. J. Syst. Evol. Microbiol.">
        <title>The Global Catalogue of Microorganisms (GCM) 10K type strain sequencing project: providing services to taxonomists for standard genome sequencing and annotation.</title>
        <authorList>
            <consortium name="The Broad Institute Genomics Platform"/>
            <consortium name="The Broad Institute Genome Sequencing Center for Infectious Disease"/>
            <person name="Wu L."/>
            <person name="Ma J."/>
        </authorList>
    </citation>
    <scope>NUCLEOTIDE SEQUENCE [LARGE SCALE GENOMIC DNA]</scope>
    <source>
        <strain evidence="8 9">JCM 10696</strain>
    </source>
</reference>
<dbReference type="EMBL" id="BAAAHH010000013">
    <property type="protein sequence ID" value="GAA0953546.1"/>
    <property type="molecule type" value="Genomic_DNA"/>
</dbReference>
<evidence type="ECO:0000256" key="3">
    <source>
        <dbReference type="ARBA" id="ARBA00022691"/>
    </source>
</evidence>
<dbReference type="PANTHER" id="PTHR10629">
    <property type="entry name" value="CYTOSINE-SPECIFIC METHYLTRANSFERASE"/>
    <property type="match status" value="1"/>
</dbReference>
<dbReference type="SUPFAM" id="SSF53335">
    <property type="entry name" value="S-adenosyl-L-methionine-dependent methyltransferases"/>
    <property type="match status" value="1"/>
</dbReference>
<evidence type="ECO:0000256" key="6">
    <source>
        <dbReference type="RuleBase" id="RU000416"/>
    </source>
</evidence>
<dbReference type="InterPro" id="IPR001525">
    <property type="entry name" value="C5_MeTfrase"/>
</dbReference>
<dbReference type="Gene3D" id="3.40.50.150">
    <property type="entry name" value="Vaccinia Virus protein VP39"/>
    <property type="match status" value="1"/>
</dbReference>
<dbReference type="PROSITE" id="PS51679">
    <property type="entry name" value="SAM_MT_C5"/>
    <property type="match status" value="1"/>
</dbReference>
<dbReference type="InterPro" id="IPR031303">
    <property type="entry name" value="C5_meth_CS"/>
</dbReference>
<feature type="active site" evidence="5">
    <location>
        <position position="78"/>
    </location>
</feature>
<evidence type="ECO:0000256" key="4">
    <source>
        <dbReference type="ARBA" id="ARBA00022747"/>
    </source>
</evidence>
<organism evidence="8 9">
    <name type="scientific">Actinocorallia libanotica</name>
    <dbReference type="NCBI Taxonomy" id="46162"/>
    <lineage>
        <taxon>Bacteria</taxon>
        <taxon>Bacillati</taxon>
        <taxon>Actinomycetota</taxon>
        <taxon>Actinomycetes</taxon>
        <taxon>Streptosporangiales</taxon>
        <taxon>Thermomonosporaceae</taxon>
        <taxon>Actinocorallia</taxon>
    </lineage>
</organism>
<evidence type="ECO:0000313" key="8">
    <source>
        <dbReference type="EMBL" id="GAA0953546.1"/>
    </source>
</evidence>
<evidence type="ECO:0000256" key="1">
    <source>
        <dbReference type="ARBA" id="ARBA00022603"/>
    </source>
</evidence>
<keyword evidence="2 5" id="KW-0808">Transferase</keyword>
<comment type="catalytic activity">
    <reaction evidence="7">
        <text>a 2'-deoxycytidine in DNA + S-adenosyl-L-methionine = a 5-methyl-2'-deoxycytidine in DNA + S-adenosyl-L-homocysteine + H(+)</text>
        <dbReference type="Rhea" id="RHEA:13681"/>
        <dbReference type="Rhea" id="RHEA-COMP:11369"/>
        <dbReference type="Rhea" id="RHEA-COMP:11370"/>
        <dbReference type="ChEBI" id="CHEBI:15378"/>
        <dbReference type="ChEBI" id="CHEBI:57856"/>
        <dbReference type="ChEBI" id="CHEBI:59789"/>
        <dbReference type="ChEBI" id="CHEBI:85452"/>
        <dbReference type="ChEBI" id="CHEBI:85454"/>
        <dbReference type="EC" id="2.1.1.37"/>
    </reaction>
</comment>
<keyword evidence="9" id="KW-1185">Reference proteome</keyword>
<evidence type="ECO:0000256" key="2">
    <source>
        <dbReference type="ARBA" id="ARBA00022679"/>
    </source>
</evidence>
<proteinExistence type="inferred from homology"/>
<dbReference type="InterPro" id="IPR029063">
    <property type="entry name" value="SAM-dependent_MTases_sf"/>
</dbReference>
<dbReference type="Pfam" id="PF00145">
    <property type="entry name" value="DNA_methylase"/>
    <property type="match status" value="1"/>
</dbReference>
<accession>A0ABN1R8T8</accession>
<dbReference type="Gene3D" id="3.90.120.10">
    <property type="entry name" value="DNA Methylase, subunit A, domain 2"/>
    <property type="match status" value="1"/>
</dbReference>
<dbReference type="PRINTS" id="PR00105">
    <property type="entry name" value="C5METTRFRASE"/>
</dbReference>
<dbReference type="PROSITE" id="PS00094">
    <property type="entry name" value="C5_MTASE_1"/>
    <property type="match status" value="1"/>
</dbReference>